<dbReference type="InterPro" id="IPR039662">
    <property type="entry name" value="Cohesin_Scc3/SA"/>
</dbReference>
<dbReference type="GO" id="GO:0000785">
    <property type="term" value="C:chromatin"/>
    <property type="evidence" value="ECO:0007669"/>
    <property type="project" value="TreeGrafter"/>
</dbReference>
<protein>
    <submittedName>
        <fullName evidence="4">Uncharacterized protein</fullName>
    </submittedName>
</protein>
<feature type="compositionally biased region" description="Basic and acidic residues" evidence="1">
    <location>
        <begin position="946"/>
        <end position="957"/>
    </location>
</feature>
<dbReference type="EMBL" id="JAUJYO010000016">
    <property type="protein sequence ID" value="KAK1295110.1"/>
    <property type="molecule type" value="Genomic_DNA"/>
</dbReference>
<feature type="region of interest" description="Disordered" evidence="1">
    <location>
        <begin position="1"/>
        <end position="84"/>
    </location>
</feature>
<dbReference type="GO" id="GO:0007062">
    <property type="term" value="P:sister chromatid cohesion"/>
    <property type="evidence" value="ECO:0007669"/>
    <property type="project" value="UniProtKB-ARBA"/>
</dbReference>
<gene>
    <name evidence="4" type="ORF">QJS10_CPA16g01448</name>
</gene>
<dbReference type="GO" id="GO:0003682">
    <property type="term" value="F:chromatin binding"/>
    <property type="evidence" value="ECO:0007669"/>
    <property type="project" value="TreeGrafter"/>
</dbReference>
<dbReference type="SUPFAM" id="SSF48371">
    <property type="entry name" value="ARM repeat"/>
    <property type="match status" value="1"/>
</dbReference>
<dbReference type="AlphaFoldDB" id="A0AAV9D1P6"/>
<feature type="domain" description="Cohesin subunit SCC3/SA HEAT-repeats" evidence="3">
    <location>
        <begin position="607"/>
        <end position="791"/>
    </location>
</feature>
<feature type="domain" description="Cohesin subunit SCC3/SA HEAT-repeats" evidence="3">
    <location>
        <begin position="504"/>
        <end position="577"/>
    </location>
</feature>
<feature type="compositionally biased region" description="Basic residues" evidence="1">
    <location>
        <begin position="958"/>
        <end position="968"/>
    </location>
</feature>
<proteinExistence type="predicted"/>
<feature type="compositionally biased region" description="Basic and acidic residues" evidence="1">
    <location>
        <begin position="11"/>
        <end position="29"/>
    </location>
</feature>
<feature type="region of interest" description="Disordered" evidence="1">
    <location>
        <begin position="298"/>
        <end position="323"/>
    </location>
</feature>
<dbReference type="PANTHER" id="PTHR11199:SF0">
    <property type="entry name" value="LD34181P-RELATED"/>
    <property type="match status" value="1"/>
</dbReference>
<dbReference type="InterPro" id="IPR013721">
    <property type="entry name" value="STAG"/>
</dbReference>
<dbReference type="InterPro" id="IPR016024">
    <property type="entry name" value="ARM-type_fold"/>
</dbReference>
<reference evidence="4" key="2">
    <citation type="submission" date="2023-06" db="EMBL/GenBank/DDBJ databases">
        <authorList>
            <person name="Ma L."/>
            <person name="Liu K.-W."/>
            <person name="Li Z."/>
            <person name="Hsiao Y.-Y."/>
            <person name="Qi Y."/>
            <person name="Fu T."/>
            <person name="Tang G."/>
            <person name="Zhang D."/>
            <person name="Sun W.-H."/>
            <person name="Liu D.-K."/>
            <person name="Li Y."/>
            <person name="Chen G.-Z."/>
            <person name="Liu X.-D."/>
            <person name="Liao X.-Y."/>
            <person name="Jiang Y.-T."/>
            <person name="Yu X."/>
            <person name="Hao Y."/>
            <person name="Huang J."/>
            <person name="Zhao X.-W."/>
            <person name="Ke S."/>
            <person name="Chen Y.-Y."/>
            <person name="Wu W.-L."/>
            <person name="Hsu J.-L."/>
            <person name="Lin Y.-F."/>
            <person name="Huang M.-D."/>
            <person name="Li C.-Y."/>
            <person name="Huang L."/>
            <person name="Wang Z.-W."/>
            <person name="Zhao X."/>
            <person name="Zhong W.-Y."/>
            <person name="Peng D.-H."/>
            <person name="Ahmad S."/>
            <person name="Lan S."/>
            <person name="Zhang J.-S."/>
            <person name="Tsai W.-C."/>
            <person name="Van De Peer Y."/>
            <person name="Liu Z.-J."/>
        </authorList>
    </citation>
    <scope>NUCLEOTIDE SEQUENCE</scope>
    <source>
        <strain evidence="4">CP</strain>
        <tissue evidence="4">Leaves</tissue>
    </source>
</reference>
<evidence type="ECO:0000259" key="2">
    <source>
        <dbReference type="Pfam" id="PF08514"/>
    </source>
</evidence>
<dbReference type="Pfam" id="PF24571">
    <property type="entry name" value="HEAT_SCC3-SA"/>
    <property type="match status" value="2"/>
</dbReference>
<dbReference type="InterPro" id="IPR056396">
    <property type="entry name" value="HEAT_SCC3-SA"/>
</dbReference>
<feature type="compositionally biased region" description="Polar residues" evidence="1">
    <location>
        <begin position="1"/>
        <end position="10"/>
    </location>
</feature>
<evidence type="ECO:0000313" key="4">
    <source>
        <dbReference type="EMBL" id="KAK1295110.1"/>
    </source>
</evidence>
<evidence type="ECO:0000259" key="3">
    <source>
        <dbReference type="Pfam" id="PF24571"/>
    </source>
</evidence>
<feature type="domain" description="STAG" evidence="2">
    <location>
        <begin position="216"/>
        <end position="322"/>
    </location>
</feature>
<evidence type="ECO:0000313" key="5">
    <source>
        <dbReference type="Proteomes" id="UP001180020"/>
    </source>
</evidence>
<sequence>MENAGVTSETSVRRQDSLVSEQKRSKGLDGSDGDPSKSNQSPNEAEQEASGEDSFEDHADEVAPKAKRKRGAAREAADEPGIDQSLIEEQGMRCLLTGRRKKQGYGMRGKRKAIPHIFNIGKHAALKLVSNIGPTYDHTLDYVIKYNGKLIQSAVKRWVERYERDSKSAMAELLMTLFEACGAKFQLDAGSLDETDVDDVVVSLVNLSKNGDVEDLYSSKRREIKNFKENLVSFWDNLILECQNGPLFDKVLFEKCMDYVIALSCTPPRVYRQVATLLGLQFVTSFITIAKRLSSQRETTQRQLNAEKKKRNDNPRVESLDKRLSSTHEKITLMEEMMRKIFTGLFMHRYRDIDSDIRLSCIKSLGSAGVRRTSIEALQNLYEVDDIVPSLGLFTERFCNRMIELADDIDISVAVSAIGLLKQLLRHQLLHEDELGPLYDLLIDEPPAIRRATGELVYDHLIAQRRSGPQSGSREGVDESSEVHLGRLLQIVEGFSADPILIAYVVDDVWDDMKALKDWKCIISLLLDEKPSIELTDIDTTNLVRFLHASARKAVGEKIVPAIDNRKQYLTKAQKNVLGNFLKRDRKNTGRFVSTACNRTNLPQEEQLEEALENNRGDITAALIKCYPQLLRKYVADKAKVSLLVEMVTILKLELYSLKRQEQNFKIVIQLIKDAFFKHGERDALRSCIKAINFCSNESQADLQDYSQSKLKELEDELINKLKSSMKEVAVGDDEYSLLINLKRLYEVQLTKNVPIDGLFEDMDGILRDLQDTNDESIDVEDSSEEAVSSLLSKRAILFERLEYFLDTLPEAYQGRNGSHLACRVLNVGHVLSIDSLSDETDDEDANEDYIEDTNRDAVMIAAAKLVSGDVVPKDFWKWIGFSVNFFGWGYSTAWVWESLCETTVGGGVSVEKQGDVGQGEAAGARASAAGGGGGGGDNDVCAMLTEKRRRDGEDGRTRKRRKFGSRL</sequence>
<keyword evidence="5" id="KW-1185">Reference proteome</keyword>
<dbReference type="GO" id="GO:0008278">
    <property type="term" value="C:cohesin complex"/>
    <property type="evidence" value="ECO:0007669"/>
    <property type="project" value="TreeGrafter"/>
</dbReference>
<dbReference type="Proteomes" id="UP001180020">
    <property type="component" value="Unassembled WGS sequence"/>
</dbReference>
<reference evidence="4" key="1">
    <citation type="journal article" date="2023" name="Nat. Commun.">
        <title>Diploid and tetraploid genomes of Acorus and the evolution of monocots.</title>
        <authorList>
            <person name="Ma L."/>
            <person name="Liu K.W."/>
            <person name="Li Z."/>
            <person name="Hsiao Y.Y."/>
            <person name="Qi Y."/>
            <person name="Fu T."/>
            <person name="Tang G.D."/>
            <person name="Zhang D."/>
            <person name="Sun W.H."/>
            <person name="Liu D.K."/>
            <person name="Li Y."/>
            <person name="Chen G.Z."/>
            <person name="Liu X.D."/>
            <person name="Liao X.Y."/>
            <person name="Jiang Y.T."/>
            <person name="Yu X."/>
            <person name="Hao Y."/>
            <person name="Huang J."/>
            <person name="Zhao X.W."/>
            <person name="Ke S."/>
            <person name="Chen Y.Y."/>
            <person name="Wu W.L."/>
            <person name="Hsu J.L."/>
            <person name="Lin Y.F."/>
            <person name="Huang M.D."/>
            <person name="Li C.Y."/>
            <person name="Huang L."/>
            <person name="Wang Z.W."/>
            <person name="Zhao X."/>
            <person name="Zhong W.Y."/>
            <person name="Peng D.H."/>
            <person name="Ahmad S."/>
            <person name="Lan S."/>
            <person name="Zhang J.S."/>
            <person name="Tsai W.C."/>
            <person name="Van de Peer Y."/>
            <person name="Liu Z.J."/>
        </authorList>
    </citation>
    <scope>NUCLEOTIDE SEQUENCE</scope>
    <source>
        <strain evidence="4">CP</strain>
    </source>
</reference>
<accession>A0AAV9D1P6</accession>
<comment type="caution">
    <text evidence="4">The sequence shown here is derived from an EMBL/GenBank/DDBJ whole genome shotgun (WGS) entry which is preliminary data.</text>
</comment>
<name>A0AAV9D1P6_ACOCL</name>
<organism evidence="4 5">
    <name type="scientific">Acorus calamus</name>
    <name type="common">Sweet flag</name>
    <dbReference type="NCBI Taxonomy" id="4465"/>
    <lineage>
        <taxon>Eukaryota</taxon>
        <taxon>Viridiplantae</taxon>
        <taxon>Streptophyta</taxon>
        <taxon>Embryophyta</taxon>
        <taxon>Tracheophyta</taxon>
        <taxon>Spermatophyta</taxon>
        <taxon>Magnoliopsida</taxon>
        <taxon>Liliopsida</taxon>
        <taxon>Acoraceae</taxon>
        <taxon>Acorus</taxon>
    </lineage>
</organism>
<feature type="region of interest" description="Disordered" evidence="1">
    <location>
        <begin position="922"/>
        <end position="968"/>
    </location>
</feature>
<feature type="compositionally biased region" description="Acidic residues" evidence="1">
    <location>
        <begin position="45"/>
        <end position="55"/>
    </location>
</feature>
<feature type="compositionally biased region" description="Basic and acidic residues" evidence="1">
    <location>
        <begin position="305"/>
        <end position="323"/>
    </location>
</feature>
<dbReference type="Pfam" id="PF08514">
    <property type="entry name" value="STAG"/>
    <property type="match status" value="1"/>
</dbReference>
<evidence type="ECO:0000256" key="1">
    <source>
        <dbReference type="SAM" id="MobiDB-lite"/>
    </source>
</evidence>
<dbReference type="GO" id="GO:0005634">
    <property type="term" value="C:nucleus"/>
    <property type="evidence" value="ECO:0007669"/>
    <property type="project" value="TreeGrafter"/>
</dbReference>
<dbReference type="PANTHER" id="PTHR11199">
    <property type="entry name" value="STROMAL ANTIGEN"/>
    <property type="match status" value="1"/>
</dbReference>